<comment type="similarity">
    <text evidence="1">To bacterial alkanal monooxygenase alpha and beta chains.</text>
</comment>
<evidence type="ECO:0000313" key="4">
    <source>
        <dbReference type="Proteomes" id="UP000596857"/>
    </source>
</evidence>
<reference evidence="3 4" key="1">
    <citation type="submission" date="2019-10" db="EMBL/GenBank/DDBJ databases">
        <title>Description of Paenibacillus terricola sp. nov.</title>
        <authorList>
            <person name="Carlier A."/>
            <person name="Qi S."/>
        </authorList>
    </citation>
    <scope>NUCLEOTIDE SEQUENCE [LARGE SCALE GENOMIC DNA]</scope>
    <source>
        <strain evidence="3 4">LMG 31459</strain>
    </source>
</reference>
<evidence type="ECO:0000259" key="2">
    <source>
        <dbReference type="Pfam" id="PF00296"/>
    </source>
</evidence>
<proteinExistence type="predicted"/>
<protein>
    <submittedName>
        <fullName evidence="3">MsnO8 family LLM class oxidoreductase</fullName>
        <ecNumber evidence="3">1.-.-.-</ecNumber>
    </submittedName>
</protein>
<accession>A0ABX1YRA2</accession>
<dbReference type="InterPro" id="IPR050766">
    <property type="entry name" value="Bact_Lucif_Oxidored"/>
</dbReference>
<dbReference type="GO" id="GO:0016491">
    <property type="term" value="F:oxidoreductase activity"/>
    <property type="evidence" value="ECO:0007669"/>
    <property type="project" value="UniProtKB-KW"/>
</dbReference>
<organism evidence="3 4">
    <name type="scientific">Paenibacillus phytohabitans</name>
    <dbReference type="NCBI Taxonomy" id="2654978"/>
    <lineage>
        <taxon>Bacteria</taxon>
        <taxon>Bacillati</taxon>
        <taxon>Bacillota</taxon>
        <taxon>Bacilli</taxon>
        <taxon>Bacillales</taxon>
        <taxon>Paenibacillaceae</taxon>
        <taxon>Paenibacillus</taxon>
    </lineage>
</organism>
<dbReference type="PANTHER" id="PTHR30137:SF19">
    <property type="entry name" value="LUCIFERASE-LIKE MONOOXYGENASE"/>
    <property type="match status" value="1"/>
</dbReference>
<evidence type="ECO:0000256" key="1">
    <source>
        <dbReference type="ARBA" id="ARBA00007789"/>
    </source>
</evidence>
<name>A0ABX1YRA2_9BACL</name>
<keyword evidence="3" id="KW-0560">Oxidoreductase</keyword>
<feature type="domain" description="Luciferase-like" evidence="2">
    <location>
        <begin position="1"/>
        <end position="307"/>
    </location>
</feature>
<dbReference type="InterPro" id="IPR036661">
    <property type="entry name" value="Luciferase-like_sf"/>
</dbReference>
<dbReference type="PANTHER" id="PTHR30137">
    <property type="entry name" value="LUCIFERASE-LIKE MONOOXYGENASE"/>
    <property type="match status" value="1"/>
</dbReference>
<keyword evidence="4" id="KW-1185">Reference proteome</keyword>
<comment type="caution">
    <text evidence="3">The sequence shown here is derived from an EMBL/GenBank/DDBJ whole genome shotgun (WGS) entry which is preliminary data.</text>
</comment>
<dbReference type="SUPFAM" id="SSF51679">
    <property type="entry name" value="Bacterial luciferase-like"/>
    <property type="match status" value="1"/>
</dbReference>
<dbReference type="Pfam" id="PF00296">
    <property type="entry name" value="Bac_luciferase"/>
    <property type="match status" value="1"/>
</dbReference>
<evidence type="ECO:0000313" key="3">
    <source>
        <dbReference type="EMBL" id="NOU83610.1"/>
    </source>
</evidence>
<dbReference type="CDD" id="cd00347">
    <property type="entry name" value="Flavin_utilizing_monoxygenases"/>
    <property type="match status" value="2"/>
</dbReference>
<sequence length="343" mass="36881">MKLSILDQSPVSEGSTPAEALAQTVLLAREAERLGYHRFWVAEHHAAPGLAGSSPEVLMAHLAAVTSEIRIGSGAVLLPHYSAYKVAENFRVLEALYPGRIDLGVGRAAGGGALSARALQDNRVNPEDIDRYEQQLKELIAYLHESDETGAAEPPHRYAGLQATPAVSTAPEIWLLGSSGDSAALSARLGTRYAFARFINGNGGAEAVQEYANSFAPSLAAASPQALVAIFAVCAAASEEADRLAASMDLSLVLLEKEHLSTVTPSVETAMNYTYTPYDRFSIKDNRKRMVVGSPSEVREQLQALAEEYRCGELMISSHIHSFEDKLTSLRLIAEACGLTRRV</sequence>
<gene>
    <name evidence="3" type="ORF">GC101_32645</name>
</gene>
<dbReference type="InterPro" id="IPR011251">
    <property type="entry name" value="Luciferase-like_dom"/>
</dbReference>
<dbReference type="Gene3D" id="3.20.20.30">
    <property type="entry name" value="Luciferase-like domain"/>
    <property type="match status" value="1"/>
</dbReference>
<dbReference type="RefSeq" id="WP_171720708.1">
    <property type="nucleotide sequence ID" value="NZ_WHOB01000094.1"/>
</dbReference>
<dbReference type="NCBIfam" id="TIGR03558">
    <property type="entry name" value="oxido_grp_1"/>
    <property type="match status" value="1"/>
</dbReference>
<dbReference type="EMBL" id="WHOB01000094">
    <property type="protein sequence ID" value="NOU83610.1"/>
    <property type="molecule type" value="Genomic_DNA"/>
</dbReference>
<dbReference type="EC" id="1.-.-.-" evidence="3"/>
<dbReference type="Proteomes" id="UP000596857">
    <property type="component" value="Unassembled WGS sequence"/>
</dbReference>
<dbReference type="InterPro" id="IPR019949">
    <property type="entry name" value="CmoO-like"/>
</dbReference>